<feature type="domain" description="FAM234A/B beta-propeller" evidence="8">
    <location>
        <begin position="206"/>
        <end position="343"/>
    </location>
</feature>
<organism evidence="9 10">
    <name type="scientific">Gryllus longicercus</name>
    <dbReference type="NCBI Taxonomy" id="2509291"/>
    <lineage>
        <taxon>Eukaryota</taxon>
        <taxon>Metazoa</taxon>
        <taxon>Ecdysozoa</taxon>
        <taxon>Arthropoda</taxon>
        <taxon>Hexapoda</taxon>
        <taxon>Insecta</taxon>
        <taxon>Pterygota</taxon>
        <taxon>Neoptera</taxon>
        <taxon>Polyneoptera</taxon>
        <taxon>Orthoptera</taxon>
        <taxon>Ensifera</taxon>
        <taxon>Gryllidea</taxon>
        <taxon>Grylloidea</taxon>
        <taxon>Gryllidae</taxon>
        <taxon>Gryllinae</taxon>
        <taxon>Gryllus</taxon>
    </lineage>
</organism>
<evidence type="ECO:0000256" key="7">
    <source>
        <dbReference type="SAM" id="Phobius"/>
    </source>
</evidence>
<evidence type="ECO:0000256" key="2">
    <source>
        <dbReference type="ARBA" id="ARBA00022692"/>
    </source>
</evidence>
<dbReference type="PANTHER" id="PTHR21419:SF29">
    <property type="entry name" value="LD24894P"/>
    <property type="match status" value="1"/>
</dbReference>
<evidence type="ECO:0000313" key="10">
    <source>
        <dbReference type="Proteomes" id="UP001378592"/>
    </source>
</evidence>
<accession>A0AAN9Z9S2</accession>
<keyword evidence="10" id="KW-1185">Reference proteome</keyword>
<evidence type="ECO:0000256" key="6">
    <source>
        <dbReference type="SAM" id="MobiDB-lite"/>
    </source>
</evidence>
<evidence type="ECO:0000256" key="1">
    <source>
        <dbReference type="ARBA" id="ARBA00004167"/>
    </source>
</evidence>
<protein>
    <recommendedName>
        <fullName evidence="8">FAM234A/B beta-propeller domain-containing protein</fullName>
    </recommendedName>
</protein>
<gene>
    <name evidence="9" type="ORF">R5R35_003050</name>
</gene>
<feature type="transmembrane region" description="Helical" evidence="7">
    <location>
        <begin position="108"/>
        <end position="128"/>
    </location>
</feature>
<dbReference type="Pfam" id="PF23727">
    <property type="entry name" value="Beta-prop_FAM234A_B"/>
    <property type="match status" value="1"/>
</dbReference>
<dbReference type="InterPro" id="IPR011047">
    <property type="entry name" value="Quinoprotein_ADH-like_sf"/>
</dbReference>
<evidence type="ECO:0000256" key="5">
    <source>
        <dbReference type="ARBA" id="ARBA00025791"/>
    </source>
</evidence>
<name>A0AAN9Z9S2_9ORTH</name>
<evidence type="ECO:0000259" key="8">
    <source>
        <dbReference type="Pfam" id="PF23727"/>
    </source>
</evidence>
<evidence type="ECO:0000256" key="3">
    <source>
        <dbReference type="ARBA" id="ARBA00022989"/>
    </source>
</evidence>
<comment type="subcellular location">
    <subcellularLocation>
        <location evidence="1">Membrane</location>
        <topology evidence="1">Single-pass membrane protein</topology>
    </subcellularLocation>
</comment>
<comment type="caution">
    <text evidence="9">The sequence shown here is derived from an EMBL/GenBank/DDBJ whole genome shotgun (WGS) entry which is preliminary data.</text>
</comment>
<comment type="similarity">
    <text evidence="5">Belongs to the FAM234 family.</text>
</comment>
<dbReference type="AlphaFoldDB" id="A0AAN9Z9S2"/>
<evidence type="ECO:0000256" key="4">
    <source>
        <dbReference type="ARBA" id="ARBA00023136"/>
    </source>
</evidence>
<dbReference type="Proteomes" id="UP001378592">
    <property type="component" value="Unassembled WGS sequence"/>
</dbReference>
<keyword evidence="2 7" id="KW-0812">Transmembrane</keyword>
<dbReference type="SUPFAM" id="SSF50998">
    <property type="entry name" value="Quinoprotein alcohol dehydrogenase-like"/>
    <property type="match status" value="1"/>
</dbReference>
<keyword evidence="3 7" id="KW-1133">Transmembrane helix</keyword>
<feature type="region of interest" description="Disordered" evidence="6">
    <location>
        <begin position="1"/>
        <end position="26"/>
    </location>
</feature>
<sequence length="676" mass="75300">MSGGGTGQGALYSPLPQTISDTDSSEEELISVVHHNDSRKFIVSGKESLDKRNGQKMGEYRPLDHDNEQDVAINGFPTRPTAADNVPIIKAEGTVPRHLEPMSPLRKICFVLSIVLCGLTIVIFLWIIPCDWATCPSAPLKTGTKAWEITLESIELKGRISVVAGVPGRGHNLIFLMREDVTSSILSQVKGFKEPVNSHPICSRGILSLVGSTGKVAWCKRLQSLPHDIDCSLIDVNGDGVNDCIVVGAEKLLMAFDPISGDEIWRLDEHSNAVDIDFPLILPDLDEDGFNELVSACRISTYNGSTSVTSDHNNLILMSGKSGVVIGQPLTVNNCSKISNLGLETSWTITFTCDQITDNGHVSTIPQMPLQELYTKSTKKSLPSSFSHNQKIDPPLKQHQTYKRSETVEETSRSHPFRLTISRQCRGYCTINAKIYYEWLGVPNKNVIWNFTAQNTYAMLPVPFTLNNKSGGNNPSVEGSTVSGFVLKFWQYNTDQRHRSEDDPATLPLYRSHLKRRKRNMNFWDASFHNITQRSVPATTFGSTSNISYHHFNETIVIVIFNGTKPATYNTSQNSIVQICIHGDKHANRVSCQPDISFQEQSMLIADLDQDGSQELISYLTTFDPQSNNWAMQQHLGNSDDHSLFSLMSPFSLQSKVRVIRLETELLKLFESIDDH</sequence>
<dbReference type="GO" id="GO:0016020">
    <property type="term" value="C:membrane"/>
    <property type="evidence" value="ECO:0007669"/>
    <property type="project" value="UniProtKB-SubCell"/>
</dbReference>
<evidence type="ECO:0000313" key="9">
    <source>
        <dbReference type="EMBL" id="KAK7868182.1"/>
    </source>
</evidence>
<dbReference type="InterPro" id="IPR055409">
    <property type="entry name" value="Beta-prop_FAM234A_B"/>
</dbReference>
<reference evidence="9 10" key="1">
    <citation type="submission" date="2024-03" db="EMBL/GenBank/DDBJ databases">
        <title>The genome assembly and annotation of the cricket Gryllus longicercus Weissman &amp; Gray.</title>
        <authorList>
            <person name="Szrajer S."/>
            <person name="Gray D."/>
            <person name="Ylla G."/>
        </authorList>
    </citation>
    <scope>NUCLEOTIDE SEQUENCE [LARGE SCALE GENOMIC DNA]</scope>
    <source>
        <strain evidence="9">DAG 2021-001</strain>
        <tissue evidence="9">Whole body minus gut</tissue>
    </source>
</reference>
<dbReference type="PANTHER" id="PTHR21419">
    <property type="match status" value="1"/>
</dbReference>
<proteinExistence type="inferred from homology"/>
<dbReference type="EMBL" id="JAZDUA010000099">
    <property type="protein sequence ID" value="KAK7868182.1"/>
    <property type="molecule type" value="Genomic_DNA"/>
</dbReference>
<dbReference type="InterPro" id="IPR045232">
    <property type="entry name" value="FAM234"/>
</dbReference>
<keyword evidence="4 7" id="KW-0472">Membrane</keyword>